<comment type="similarity">
    <text evidence="4 14">Belongs to the PP2C family.</text>
</comment>
<dbReference type="SUPFAM" id="SSF81606">
    <property type="entry name" value="PP2C-like"/>
    <property type="match status" value="1"/>
</dbReference>
<comment type="subcellular location">
    <subcellularLocation>
        <location evidence="3">Membrane</location>
        <topology evidence="3">Peripheral membrane protein</topology>
    </subcellularLocation>
</comment>
<dbReference type="GO" id="GO:0016020">
    <property type="term" value="C:membrane"/>
    <property type="evidence" value="ECO:0007669"/>
    <property type="project" value="UniProtKB-SubCell"/>
</dbReference>
<dbReference type="PANTHER" id="PTHR13832">
    <property type="entry name" value="PROTEIN PHOSPHATASE 2C"/>
    <property type="match status" value="1"/>
</dbReference>
<proteinExistence type="inferred from homology"/>
<reference evidence="17" key="1">
    <citation type="submission" date="2021-09" db="EMBL/GenBank/DDBJ databases">
        <authorList>
            <consortium name="AG Swart"/>
            <person name="Singh M."/>
            <person name="Singh A."/>
            <person name="Seah K."/>
            <person name="Emmerich C."/>
        </authorList>
    </citation>
    <scope>NUCLEOTIDE SEQUENCE</scope>
    <source>
        <strain evidence="17">ATCC30299</strain>
    </source>
</reference>
<keyword evidence="11" id="KW-0464">Manganese</keyword>
<organism evidence="17 18">
    <name type="scientific">Blepharisma stoltei</name>
    <dbReference type="NCBI Taxonomy" id="1481888"/>
    <lineage>
        <taxon>Eukaryota</taxon>
        <taxon>Sar</taxon>
        <taxon>Alveolata</taxon>
        <taxon>Ciliophora</taxon>
        <taxon>Postciliodesmatophora</taxon>
        <taxon>Heterotrichea</taxon>
        <taxon>Heterotrichida</taxon>
        <taxon>Blepharismidae</taxon>
        <taxon>Blepharisma</taxon>
    </lineage>
</organism>
<keyword evidence="8" id="KW-0460">Magnesium</keyword>
<evidence type="ECO:0000256" key="7">
    <source>
        <dbReference type="ARBA" id="ARBA00022801"/>
    </source>
</evidence>
<name>A0AAU9KDB0_9CILI</name>
<keyword evidence="7 14" id="KW-0378">Hydrolase</keyword>
<evidence type="ECO:0000256" key="6">
    <source>
        <dbReference type="ARBA" id="ARBA00022723"/>
    </source>
</evidence>
<protein>
    <recommendedName>
        <fullName evidence="5">protein-serine/threonine phosphatase</fullName>
        <ecNumber evidence="5">3.1.3.16</ecNumber>
    </recommendedName>
</protein>
<dbReference type="InterPro" id="IPR036457">
    <property type="entry name" value="PPM-type-like_dom_sf"/>
</dbReference>
<evidence type="ECO:0000256" key="13">
    <source>
        <dbReference type="ARBA" id="ARBA00048336"/>
    </source>
</evidence>
<comment type="catalytic activity">
    <reaction evidence="12">
        <text>O-phospho-L-seryl-[protein] + H2O = L-seryl-[protein] + phosphate</text>
        <dbReference type="Rhea" id="RHEA:20629"/>
        <dbReference type="Rhea" id="RHEA-COMP:9863"/>
        <dbReference type="Rhea" id="RHEA-COMP:11604"/>
        <dbReference type="ChEBI" id="CHEBI:15377"/>
        <dbReference type="ChEBI" id="CHEBI:29999"/>
        <dbReference type="ChEBI" id="CHEBI:43474"/>
        <dbReference type="ChEBI" id="CHEBI:83421"/>
        <dbReference type="EC" id="3.1.3.16"/>
    </reaction>
</comment>
<dbReference type="Gene3D" id="3.60.40.10">
    <property type="entry name" value="PPM-type phosphatase domain"/>
    <property type="match status" value="1"/>
</dbReference>
<dbReference type="EMBL" id="CAJZBQ010000062">
    <property type="protein sequence ID" value="CAG9335688.1"/>
    <property type="molecule type" value="Genomic_DNA"/>
</dbReference>
<dbReference type="Pfam" id="PF00481">
    <property type="entry name" value="PP2C"/>
    <property type="match status" value="1"/>
</dbReference>
<accession>A0AAU9KDB0</accession>
<evidence type="ECO:0000256" key="4">
    <source>
        <dbReference type="ARBA" id="ARBA00006702"/>
    </source>
</evidence>
<dbReference type="GO" id="GO:0046872">
    <property type="term" value="F:metal ion binding"/>
    <property type="evidence" value="ECO:0007669"/>
    <property type="project" value="UniProtKB-KW"/>
</dbReference>
<gene>
    <name evidence="17" type="ORF">BSTOLATCC_MIC64151</name>
</gene>
<dbReference type="GO" id="GO:0004722">
    <property type="term" value="F:protein serine/threonine phosphatase activity"/>
    <property type="evidence" value="ECO:0007669"/>
    <property type="project" value="UniProtKB-EC"/>
</dbReference>
<keyword evidence="6" id="KW-0479">Metal-binding</keyword>
<evidence type="ECO:0000256" key="12">
    <source>
        <dbReference type="ARBA" id="ARBA00047761"/>
    </source>
</evidence>
<dbReference type="PANTHER" id="PTHR13832:SF803">
    <property type="entry name" value="PROTEIN PHOSPHATASE 1G"/>
    <property type="match status" value="1"/>
</dbReference>
<dbReference type="InterPro" id="IPR001932">
    <property type="entry name" value="PPM-type_phosphatase-like_dom"/>
</dbReference>
<evidence type="ECO:0000256" key="1">
    <source>
        <dbReference type="ARBA" id="ARBA00001936"/>
    </source>
</evidence>
<evidence type="ECO:0000256" key="2">
    <source>
        <dbReference type="ARBA" id="ARBA00001946"/>
    </source>
</evidence>
<comment type="cofactor">
    <cofactor evidence="1">
        <name>Mn(2+)</name>
        <dbReference type="ChEBI" id="CHEBI:29035"/>
    </cofactor>
</comment>
<evidence type="ECO:0000259" key="16">
    <source>
        <dbReference type="PROSITE" id="PS51746"/>
    </source>
</evidence>
<evidence type="ECO:0000256" key="8">
    <source>
        <dbReference type="ARBA" id="ARBA00022842"/>
    </source>
</evidence>
<comment type="catalytic activity">
    <reaction evidence="13">
        <text>O-phospho-L-threonyl-[protein] + H2O = L-threonyl-[protein] + phosphate</text>
        <dbReference type="Rhea" id="RHEA:47004"/>
        <dbReference type="Rhea" id="RHEA-COMP:11060"/>
        <dbReference type="Rhea" id="RHEA-COMP:11605"/>
        <dbReference type="ChEBI" id="CHEBI:15377"/>
        <dbReference type="ChEBI" id="CHEBI:30013"/>
        <dbReference type="ChEBI" id="CHEBI:43474"/>
        <dbReference type="ChEBI" id="CHEBI:61977"/>
        <dbReference type="EC" id="3.1.3.16"/>
    </reaction>
</comment>
<keyword evidence="10" id="KW-0472">Membrane</keyword>
<evidence type="ECO:0000256" key="5">
    <source>
        <dbReference type="ARBA" id="ARBA00013081"/>
    </source>
</evidence>
<dbReference type="EC" id="3.1.3.16" evidence="5"/>
<keyword evidence="9 14" id="KW-0904">Protein phosphatase</keyword>
<evidence type="ECO:0000313" key="17">
    <source>
        <dbReference type="EMBL" id="CAG9335688.1"/>
    </source>
</evidence>
<comment type="caution">
    <text evidence="17">The sequence shown here is derived from an EMBL/GenBank/DDBJ whole genome shotgun (WGS) entry which is preliminary data.</text>
</comment>
<feature type="domain" description="PPM-type phosphatase" evidence="16">
    <location>
        <begin position="99"/>
        <end position="379"/>
    </location>
</feature>
<keyword evidence="18" id="KW-1185">Reference proteome</keyword>
<evidence type="ECO:0000313" key="18">
    <source>
        <dbReference type="Proteomes" id="UP001162131"/>
    </source>
</evidence>
<dbReference type="CDD" id="cd00143">
    <property type="entry name" value="PP2Cc"/>
    <property type="match status" value="1"/>
</dbReference>
<evidence type="ECO:0000256" key="9">
    <source>
        <dbReference type="ARBA" id="ARBA00022912"/>
    </source>
</evidence>
<dbReference type="AlphaFoldDB" id="A0AAU9KDB0"/>
<sequence>MNVFFKSVKSPSSETLPSIRGPRVSETPTPRYTKKHLSGKSIVPSSSVPNFDALPDIKLRNLRHVEVTPTFPQISLSDRVLPRLLPSTISNSSCGKIRAYAANTHQGLTRLYNEDKAIIILKIKSPLNQNRSQWPNCSFFGLYDGHGGKACSNFLRDNLHHYIINDPLFPDSPKQAILRGFSQAESDFLKLAKETNEKAGSCALVVLIVGKMCYVANVGDSRAAISASKGQQAISITRDHKPNDPEEQKRIQENGGSIYYNPSSQNIIYRVSPGRLSVSRTIGDIDAKDPAYGGNQNVLIATPEIKSFKIKKQHDFIMMGCDGVFDVMSTKDVVSTAWNSNLISDDLTASFCRNAVEEIVTQSMKRGSSDNLTAIVIAFGHEDQYRAKSKCA</sequence>
<evidence type="ECO:0000256" key="10">
    <source>
        <dbReference type="ARBA" id="ARBA00023136"/>
    </source>
</evidence>
<comment type="cofactor">
    <cofactor evidence="2">
        <name>Mg(2+)</name>
        <dbReference type="ChEBI" id="CHEBI:18420"/>
    </cofactor>
</comment>
<dbReference type="SMART" id="SM00332">
    <property type="entry name" value="PP2Cc"/>
    <property type="match status" value="1"/>
</dbReference>
<evidence type="ECO:0000256" key="14">
    <source>
        <dbReference type="RuleBase" id="RU003465"/>
    </source>
</evidence>
<dbReference type="PROSITE" id="PS51746">
    <property type="entry name" value="PPM_2"/>
    <property type="match status" value="1"/>
</dbReference>
<dbReference type="InterPro" id="IPR000222">
    <property type="entry name" value="PP2C_BS"/>
</dbReference>
<feature type="region of interest" description="Disordered" evidence="15">
    <location>
        <begin position="1"/>
        <end position="39"/>
    </location>
</feature>
<evidence type="ECO:0000256" key="11">
    <source>
        <dbReference type="ARBA" id="ARBA00023211"/>
    </source>
</evidence>
<evidence type="ECO:0000256" key="15">
    <source>
        <dbReference type="SAM" id="MobiDB-lite"/>
    </source>
</evidence>
<dbReference type="Proteomes" id="UP001162131">
    <property type="component" value="Unassembled WGS sequence"/>
</dbReference>
<dbReference type="InterPro" id="IPR015655">
    <property type="entry name" value="PP2C"/>
</dbReference>
<evidence type="ECO:0000256" key="3">
    <source>
        <dbReference type="ARBA" id="ARBA00004170"/>
    </source>
</evidence>
<dbReference type="PROSITE" id="PS01032">
    <property type="entry name" value="PPM_1"/>
    <property type="match status" value="1"/>
</dbReference>